<dbReference type="Proteomes" id="UP000464178">
    <property type="component" value="Chromosome"/>
</dbReference>
<evidence type="ECO:0000313" key="2">
    <source>
        <dbReference type="Proteomes" id="UP000464178"/>
    </source>
</evidence>
<dbReference type="AlphaFoldDB" id="A0A6P2DEV9"/>
<dbReference type="RefSeq" id="WP_162671835.1">
    <property type="nucleotide sequence ID" value="NZ_LR593886.1"/>
</dbReference>
<evidence type="ECO:0000313" key="1">
    <source>
        <dbReference type="EMBL" id="VTR99264.1"/>
    </source>
</evidence>
<protein>
    <submittedName>
        <fullName evidence="1">Uncharacterized protein</fullName>
    </submittedName>
</protein>
<name>A0A6P2DEV9_9BACT</name>
<dbReference type="EMBL" id="LR593886">
    <property type="protein sequence ID" value="VTR99264.1"/>
    <property type="molecule type" value="Genomic_DNA"/>
</dbReference>
<sequence length="65" mass="6949">MSSALVNLVEGVAQRVADNKVTATDGQAFLKRLVHGPVAAFAVKLTPNPFDDLALEFLKSVIPKE</sequence>
<proteinExistence type="predicted"/>
<keyword evidence="2" id="KW-1185">Reference proteome</keyword>
<reference evidence="1 2" key="1">
    <citation type="submission" date="2019-05" db="EMBL/GenBank/DDBJ databases">
        <authorList>
            <consortium name="Science for Life Laboratories"/>
        </authorList>
    </citation>
    <scope>NUCLEOTIDE SEQUENCE [LARGE SCALE GENOMIC DNA]</scope>
    <source>
        <strain evidence="1">Soil9</strain>
    </source>
</reference>
<accession>A0A6P2DEV9</accession>
<organism evidence="1 2">
    <name type="scientific">Gemmata massiliana</name>
    <dbReference type="NCBI Taxonomy" id="1210884"/>
    <lineage>
        <taxon>Bacteria</taxon>
        <taxon>Pseudomonadati</taxon>
        <taxon>Planctomycetota</taxon>
        <taxon>Planctomycetia</taxon>
        <taxon>Gemmatales</taxon>
        <taxon>Gemmataceae</taxon>
        <taxon>Gemmata</taxon>
    </lineage>
</organism>
<gene>
    <name evidence="1" type="ORF">SOIL9_85760</name>
</gene>
<dbReference type="KEGG" id="gms:SOIL9_85760"/>